<dbReference type="AlphaFoldDB" id="A0A1E5L9V9"/>
<dbReference type="InterPro" id="IPR014782">
    <property type="entry name" value="Peptidase_M1_dom"/>
</dbReference>
<dbReference type="Proteomes" id="UP000095255">
    <property type="component" value="Unassembled WGS sequence"/>
</dbReference>
<evidence type="ECO:0000259" key="1">
    <source>
        <dbReference type="Pfam" id="PF01433"/>
    </source>
</evidence>
<organism evidence="2 3">
    <name type="scientific">Desulfuribacillus stibiiarsenatis</name>
    <dbReference type="NCBI Taxonomy" id="1390249"/>
    <lineage>
        <taxon>Bacteria</taxon>
        <taxon>Bacillati</taxon>
        <taxon>Bacillota</taxon>
        <taxon>Desulfuribacillia</taxon>
        <taxon>Desulfuribacillales</taxon>
        <taxon>Desulfuribacillaceae</taxon>
        <taxon>Desulfuribacillus</taxon>
    </lineage>
</organism>
<dbReference type="PANTHER" id="PTHR45726">
    <property type="entry name" value="LEUKOTRIENE A-4 HYDROLASE"/>
    <property type="match status" value="1"/>
</dbReference>
<dbReference type="Gene3D" id="1.10.390.10">
    <property type="entry name" value="Neutral Protease Domain 2"/>
    <property type="match status" value="1"/>
</dbReference>
<dbReference type="EMBL" id="MJAT01000001">
    <property type="protein sequence ID" value="OEH86917.1"/>
    <property type="molecule type" value="Genomic_DNA"/>
</dbReference>
<keyword evidence="3" id="KW-1185">Reference proteome</keyword>
<dbReference type="InterPro" id="IPR027268">
    <property type="entry name" value="Peptidase_M4/M1_CTD_sf"/>
</dbReference>
<dbReference type="GO" id="GO:0008270">
    <property type="term" value="F:zinc ion binding"/>
    <property type="evidence" value="ECO:0007669"/>
    <property type="project" value="InterPro"/>
</dbReference>
<protein>
    <recommendedName>
        <fullName evidence="1">Peptidase M1 membrane alanine aminopeptidase domain-containing protein</fullName>
    </recommendedName>
</protein>
<evidence type="ECO:0000313" key="3">
    <source>
        <dbReference type="Proteomes" id="UP000095255"/>
    </source>
</evidence>
<dbReference type="GO" id="GO:0008237">
    <property type="term" value="F:metallopeptidase activity"/>
    <property type="evidence" value="ECO:0007669"/>
    <property type="project" value="InterPro"/>
</dbReference>
<proteinExistence type="predicted"/>
<dbReference type="STRING" id="1390249.BHU72_01255"/>
<dbReference type="PANTHER" id="PTHR45726:SF3">
    <property type="entry name" value="LEUKOTRIENE A-4 HYDROLASE"/>
    <property type="match status" value="1"/>
</dbReference>
<accession>A0A1E5L9V9</accession>
<feature type="domain" description="Peptidase M1 membrane alanine aminopeptidase" evidence="1">
    <location>
        <begin position="275"/>
        <end position="471"/>
    </location>
</feature>
<dbReference type="SUPFAM" id="SSF55486">
    <property type="entry name" value="Metalloproteases ('zincins'), catalytic domain"/>
    <property type="match status" value="1"/>
</dbReference>
<evidence type="ECO:0000313" key="2">
    <source>
        <dbReference type="EMBL" id="OEH86917.1"/>
    </source>
</evidence>
<dbReference type="InterPro" id="IPR034015">
    <property type="entry name" value="M1_LTA4H"/>
</dbReference>
<reference evidence="2 3" key="1">
    <citation type="submission" date="2016-09" db="EMBL/GenBank/DDBJ databases">
        <title>Desulfuribacillus arsenicus sp. nov., an obligately anaerobic, dissimilatory arsenic- and antimonate-reducing bacterium isolated from anoxic sediments.</title>
        <authorList>
            <person name="Abin C.A."/>
            <person name="Hollibaugh J.T."/>
        </authorList>
    </citation>
    <scope>NUCLEOTIDE SEQUENCE [LARGE SCALE GENOMIC DNA]</scope>
    <source>
        <strain evidence="2 3">MLFW-2</strain>
    </source>
</reference>
<gene>
    <name evidence="2" type="ORF">BHU72_01255</name>
</gene>
<sequence>MSIIVIASISTYHLYTKYEINLFTYISENIFKRHEQTLPTPDDIIESELDLEYNTNGLERPHYIVKAQLDERKAEINGHVTLKIKKPTTETLAFYNFSPGNMQNMDILQVSLNNSATSFDFRNNKLTVALKQGLFPSKVETIEVEITFRTRVPRMGTRFGVKDDIWLLTTWYPILGTLDENMQWIARPTPVGYGDPFYFQYADYDVYLLCAPDIQWVTTGSLVSEGTQEQLKKYHWQESMVRNFAMVGSKHYTIYEFPTDDDVTIQIALNGNQRLEEVQDIIEYCYPLYKDVFGKLPYRTISIAETSWGTNFALEYPNIAIYSKDLYQQNILERWLPHEFAHIWWYNAVGNQEITEGWIDEGLVEHAVVLYLETRYGSGRAQQLRNYFRTKNQQLIAQKPNAMMNRTLMNFANRNEFFDFWYYRSADMFLTLREELGEIKYNYFLRTLFDNYKGQTIGIEDLNSTLRDTLKGQHQYFQQWVTGPLQQTPFQLQATPLPIKLNGHHLSTEQVRYIDWEVYIPLSILEDILFKRIGSPLTIDESNGQIYYEQQLTFSLPAHELNGTWWIPLELLKHISTTQYTWDYDRNLGTINVMYLN</sequence>
<comment type="caution">
    <text evidence="2">The sequence shown here is derived from an EMBL/GenBank/DDBJ whole genome shotgun (WGS) entry which is preliminary data.</text>
</comment>
<name>A0A1E5L9V9_9FIRM</name>
<dbReference type="Pfam" id="PF01433">
    <property type="entry name" value="Peptidase_M1"/>
    <property type="match status" value="1"/>
</dbReference>
<dbReference type="RefSeq" id="WP_176720362.1">
    <property type="nucleotide sequence ID" value="NZ_MJAT01000001.1"/>
</dbReference>